<gene>
    <name evidence="1" type="ORF">D5086_028131</name>
</gene>
<sequence length="217" mass="23394">MAGSSSHHIKNICVFGGSSPGKEKEFLESANHLGQVPAERKIHLVYGGGSLGLMGGVSMAAFLGGSQVLGVVPKALANGDIIGKIIGEELQVPTMSDRLNTMFNHADAFIALPGGLGTLEEIFHISSWAQLHIHHKPIGLLNVNGFYDKLLSFLDQAVEQEFLTSSARQIIISAATAEQLIGQLQSFIPVIDLCMSRLDWSAKESRKKLRLDLSLHL</sequence>
<accession>A0ACC4AXA5</accession>
<dbReference type="Proteomes" id="UP000309997">
    <property type="component" value="Unassembled WGS sequence"/>
</dbReference>
<evidence type="ECO:0000313" key="1">
    <source>
        <dbReference type="EMBL" id="KAL3570882.1"/>
    </source>
</evidence>
<proteinExistence type="predicted"/>
<evidence type="ECO:0000313" key="2">
    <source>
        <dbReference type="Proteomes" id="UP000309997"/>
    </source>
</evidence>
<name>A0ACC4AXA5_POPAL</name>
<comment type="caution">
    <text evidence="1">The sequence shown here is derived from an EMBL/GenBank/DDBJ whole genome shotgun (WGS) entry which is preliminary data.</text>
</comment>
<protein>
    <submittedName>
        <fullName evidence="1">Uncharacterized protein</fullName>
    </submittedName>
</protein>
<organism evidence="1 2">
    <name type="scientific">Populus alba</name>
    <name type="common">White poplar</name>
    <dbReference type="NCBI Taxonomy" id="43335"/>
    <lineage>
        <taxon>Eukaryota</taxon>
        <taxon>Viridiplantae</taxon>
        <taxon>Streptophyta</taxon>
        <taxon>Embryophyta</taxon>
        <taxon>Tracheophyta</taxon>
        <taxon>Spermatophyta</taxon>
        <taxon>Magnoliopsida</taxon>
        <taxon>eudicotyledons</taxon>
        <taxon>Gunneridae</taxon>
        <taxon>Pentapetalae</taxon>
        <taxon>rosids</taxon>
        <taxon>fabids</taxon>
        <taxon>Malpighiales</taxon>
        <taxon>Salicaceae</taxon>
        <taxon>Saliceae</taxon>
        <taxon>Populus</taxon>
    </lineage>
</organism>
<dbReference type="EMBL" id="RCHU02000015">
    <property type="protein sequence ID" value="KAL3570882.1"/>
    <property type="molecule type" value="Genomic_DNA"/>
</dbReference>
<reference evidence="1 2" key="1">
    <citation type="journal article" date="2024" name="Plant Biotechnol. J.">
        <title>Genome and CRISPR/Cas9 system of a widespread forest tree (Populus alba) in the world.</title>
        <authorList>
            <person name="Liu Y.J."/>
            <person name="Jiang P.F."/>
            <person name="Han X.M."/>
            <person name="Li X.Y."/>
            <person name="Wang H.M."/>
            <person name="Wang Y.J."/>
            <person name="Wang X.X."/>
            <person name="Zeng Q.Y."/>
        </authorList>
    </citation>
    <scope>NUCLEOTIDE SEQUENCE [LARGE SCALE GENOMIC DNA]</scope>
    <source>
        <strain evidence="2">cv. PAL-ZL1</strain>
    </source>
</reference>
<keyword evidence="2" id="KW-1185">Reference proteome</keyword>